<protein>
    <submittedName>
        <fullName evidence="1">Uncharacterized protein</fullName>
    </submittedName>
</protein>
<reference evidence="1 2" key="1">
    <citation type="journal article" date="2010" name="ChemBioChem">
        <title>Cloning and characterization of the biosynthetic gene cluster of 16-membered macrolide antibiotic FD-891: involvement of a dual functional cytochrome P450 monooxygenase catalyzing epoxidation and hydroxylation.</title>
        <authorList>
            <person name="Kudo F."/>
            <person name="Motegi A."/>
            <person name="Mizoue K."/>
            <person name="Eguchi T."/>
        </authorList>
    </citation>
    <scope>NUCLEOTIDE SEQUENCE [LARGE SCALE GENOMIC DNA]</scope>
    <source>
        <strain evidence="1 2">A-8890</strain>
    </source>
</reference>
<dbReference type="Proteomes" id="UP001321542">
    <property type="component" value="Chromosome"/>
</dbReference>
<accession>A0ABM7FE68</accession>
<sequence>MMTDHMIHGSIGTDALSLRPGKVREHAILAGTGVSAHQGFYVEAYADARPPRRREADHVSPSVAL</sequence>
<keyword evidence="2" id="KW-1185">Reference proteome</keyword>
<gene>
    <name evidence="1" type="ORF">SGFS_066530</name>
</gene>
<proteinExistence type="predicted"/>
<evidence type="ECO:0000313" key="2">
    <source>
        <dbReference type="Proteomes" id="UP001321542"/>
    </source>
</evidence>
<organism evidence="1 2">
    <name type="scientific">Streptomyces graminofaciens</name>
    <dbReference type="NCBI Taxonomy" id="68212"/>
    <lineage>
        <taxon>Bacteria</taxon>
        <taxon>Bacillati</taxon>
        <taxon>Actinomycetota</taxon>
        <taxon>Actinomycetes</taxon>
        <taxon>Kitasatosporales</taxon>
        <taxon>Streptomycetaceae</taxon>
        <taxon>Streptomyces</taxon>
    </lineage>
</organism>
<dbReference type="EMBL" id="AP018448">
    <property type="protein sequence ID" value="BBC35359.1"/>
    <property type="molecule type" value="Genomic_DNA"/>
</dbReference>
<name>A0ABM7FE68_9ACTN</name>
<evidence type="ECO:0000313" key="1">
    <source>
        <dbReference type="EMBL" id="BBC35359.1"/>
    </source>
</evidence>
<reference evidence="1 2" key="2">
    <citation type="journal article" date="2023" name="ChemBioChem">
        <title>Acyltransferase Domain Exchange between Two Independent Type I Polyketide Synthases in the Same Producer Strain of Macrolide Antibiotics.</title>
        <authorList>
            <person name="Kudo F."/>
            <person name="Kishikawa K."/>
            <person name="Tsuboi K."/>
            <person name="Kido T."/>
            <person name="Usui T."/>
            <person name="Hashimoto J."/>
            <person name="Shin-Ya K."/>
            <person name="Miyanaga A."/>
            <person name="Eguchi T."/>
        </authorList>
    </citation>
    <scope>NUCLEOTIDE SEQUENCE [LARGE SCALE GENOMIC DNA]</scope>
    <source>
        <strain evidence="1 2">A-8890</strain>
    </source>
</reference>